<dbReference type="SMART" id="SM00116">
    <property type="entry name" value="CBS"/>
    <property type="match status" value="3"/>
</dbReference>
<keyword evidence="2" id="KW-0677">Repeat</keyword>
<dbReference type="Pfam" id="PF00571">
    <property type="entry name" value="CBS"/>
    <property type="match status" value="2"/>
</dbReference>
<dbReference type="EMBL" id="CP001323">
    <property type="protein sequence ID" value="ACO60965.1"/>
    <property type="molecule type" value="Genomic_DNA"/>
</dbReference>
<reference evidence="7 8" key="1">
    <citation type="journal article" date="2009" name="Science">
        <title>Green evolution and dynamic adaptations revealed by genomes of the marine picoeukaryotes Micromonas.</title>
        <authorList>
            <person name="Worden A.Z."/>
            <person name="Lee J.H."/>
            <person name="Mock T."/>
            <person name="Rouze P."/>
            <person name="Simmons M.P."/>
            <person name="Aerts A.L."/>
            <person name="Allen A.E."/>
            <person name="Cuvelier M.L."/>
            <person name="Derelle E."/>
            <person name="Everett M.V."/>
            <person name="Foulon E."/>
            <person name="Grimwood J."/>
            <person name="Gundlach H."/>
            <person name="Henrissat B."/>
            <person name="Napoli C."/>
            <person name="McDonald S.M."/>
            <person name="Parker M.S."/>
            <person name="Rombauts S."/>
            <person name="Salamov A."/>
            <person name="Von Dassow P."/>
            <person name="Badger J.H."/>
            <person name="Coutinho P.M."/>
            <person name="Demir E."/>
            <person name="Dubchak I."/>
            <person name="Gentemann C."/>
            <person name="Eikrem W."/>
            <person name="Gready J.E."/>
            <person name="John U."/>
            <person name="Lanier W."/>
            <person name="Lindquist E.A."/>
            <person name="Lucas S."/>
            <person name="Mayer K.F."/>
            <person name="Moreau H."/>
            <person name="Not F."/>
            <person name="Otillar R."/>
            <person name="Panaud O."/>
            <person name="Pangilinan J."/>
            <person name="Paulsen I."/>
            <person name="Piegu B."/>
            <person name="Poliakov A."/>
            <person name="Robbens S."/>
            <person name="Schmutz J."/>
            <person name="Toulza E."/>
            <person name="Wyss T."/>
            <person name="Zelensky A."/>
            <person name="Zhou K."/>
            <person name="Armbrust E.V."/>
            <person name="Bhattacharya D."/>
            <person name="Goodenough U.W."/>
            <person name="Van de Peer Y."/>
            <person name="Grigoriev I.V."/>
        </authorList>
    </citation>
    <scope>NUCLEOTIDE SEQUENCE [LARGE SCALE GENOMIC DNA]</scope>
    <source>
        <strain evidence="8">RCC299 / NOUM17</strain>
    </source>
</reference>
<dbReference type="Proteomes" id="UP000002009">
    <property type="component" value="Chromosome 2"/>
</dbReference>
<dbReference type="InterPro" id="IPR032640">
    <property type="entry name" value="AMPK1_CBM"/>
</dbReference>
<dbReference type="OMA" id="WINQCYE"/>
<dbReference type="OrthoDB" id="531008at2759"/>
<dbReference type="Pfam" id="PF16561">
    <property type="entry name" value="AMPK1_CBM"/>
    <property type="match status" value="1"/>
</dbReference>
<evidence type="ECO:0000256" key="4">
    <source>
        <dbReference type="PROSITE-ProRule" id="PRU00703"/>
    </source>
</evidence>
<dbReference type="InterPro" id="IPR013783">
    <property type="entry name" value="Ig-like_fold"/>
</dbReference>
<keyword evidence="8" id="KW-1185">Reference proteome</keyword>
<dbReference type="eggNOG" id="KOG1616">
    <property type="taxonomic scope" value="Eukaryota"/>
</dbReference>
<dbReference type="InterPro" id="IPR014756">
    <property type="entry name" value="Ig_E-set"/>
</dbReference>
<evidence type="ECO:0000313" key="7">
    <source>
        <dbReference type="EMBL" id="ACO60965.1"/>
    </source>
</evidence>
<dbReference type="FunCoup" id="C1DYL6">
    <property type="interactions" value="1662"/>
</dbReference>
<sequence length="590" mass="61381">MAQQAMYEQMVFPTRFMWGYGGKQVHLCGSFTNWLETVPMAPEPAPNGGSVFAVVCNLPPGYHQYKFIVDGEWRHDENQAFIQDPLGNVNNWLFVKKPGSGGEATGQGIPIPQARQSGHDGGMDWIGSSMNNMQIKRDSEGHLKGGDQGTSAMGVKGVKGAGGQDASRARVLEFLQRHTAYELIPESAKVVVLDTKLPVRKAFHACYEQGITAAPLWDEHQQEFVGMLSTGDFIDIVQSLGPSLTAPIGDEELDKATIASVREERAAESGVRPGPLVSVRPEDSLHLVSLTLLQGRLAMAPVLSYGPQVPRGATPSATPASSKEAGLGDARGGAGTMGAGPYAGVPQLLHLTNLAEVLACLVRHFRGVPSALPLFSQPIGALPIGTWTASLGGFRGSQRQPGGGGNPAAGVDGRDPSSAMAAAAAASPVPALLPIKAITPNSTVAEAFRLMPGCGALPVVDESGRLVDVYARSDVILLAANNTYRRVSLSEFTVGQALAAAAAHTPEAQAAAQAAAAAAAAAAAGVPVPPVMPAPAGPRAHTCTRADTLRAVVEALSLPGVRRLVIVDAQTQRVEGVVSLSDVVSFLLPS</sequence>
<proteinExistence type="inferred from homology"/>
<dbReference type="SUPFAM" id="SSF81296">
    <property type="entry name" value="E set domains"/>
    <property type="match status" value="1"/>
</dbReference>
<dbReference type="Gene3D" id="2.60.40.10">
    <property type="entry name" value="Immunoglobulins"/>
    <property type="match status" value="1"/>
</dbReference>
<feature type="region of interest" description="Disordered" evidence="5">
    <location>
        <begin position="396"/>
        <end position="416"/>
    </location>
</feature>
<dbReference type="STRING" id="296587.C1DYL6"/>
<dbReference type="Gene3D" id="3.10.580.10">
    <property type="entry name" value="CBS-domain"/>
    <property type="match status" value="2"/>
</dbReference>
<dbReference type="eggNOG" id="KOG1764">
    <property type="taxonomic scope" value="Eukaryota"/>
</dbReference>
<dbReference type="PANTHER" id="PTHR13780">
    <property type="entry name" value="AMP-ACTIVATED PROTEIN KINASE, GAMMA REGULATORY SUBUNIT"/>
    <property type="match status" value="1"/>
</dbReference>
<dbReference type="InterPro" id="IPR046342">
    <property type="entry name" value="CBS_dom_sf"/>
</dbReference>
<accession>C1DYL6</accession>
<feature type="domain" description="CBS" evidence="6">
    <location>
        <begin position="183"/>
        <end position="243"/>
    </location>
</feature>
<evidence type="ECO:0000259" key="6">
    <source>
        <dbReference type="PROSITE" id="PS51371"/>
    </source>
</evidence>
<evidence type="ECO:0000256" key="3">
    <source>
        <dbReference type="ARBA" id="ARBA00023122"/>
    </source>
</evidence>
<dbReference type="InterPro" id="IPR000644">
    <property type="entry name" value="CBS_dom"/>
</dbReference>
<dbReference type="GeneID" id="8241383"/>
<dbReference type="KEGG" id="mis:MICPUN_55897"/>
<evidence type="ECO:0000313" key="8">
    <source>
        <dbReference type="Proteomes" id="UP000002009"/>
    </source>
</evidence>
<dbReference type="RefSeq" id="XP_002499707.1">
    <property type="nucleotide sequence ID" value="XM_002499661.1"/>
</dbReference>
<dbReference type="InterPro" id="IPR050511">
    <property type="entry name" value="AMPK_gamma/SDS23_families"/>
</dbReference>
<keyword evidence="3 4" id="KW-0129">CBS domain</keyword>
<comment type="similarity">
    <text evidence="1">Belongs to the 5'-AMP-activated protein kinase gamma subunit family.</text>
</comment>
<dbReference type="PROSITE" id="PS51371">
    <property type="entry name" value="CBS"/>
    <property type="match status" value="2"/>
</dbReference>
<protein>
    <submittedName>
        <fullName evidence="7">Carbohydrate-binding module family 48 protein</fullName>
    </submittedName>
</protein>
<organism evidence="7 8">
    <name type="scientific">Micromonas commoda (strain RCC299 / NOUM17 / CCMP2709)</name>
    <name type="common">Picoplanktonic green alga</name>
    <dbReference type="NCBI Taxonomy" id="296587"/>
    <lineage>
        <taxon>Eukaryota</taxon>
        <taxon>Viridiplantae</taxon>
        <taxon>Chlorophyta</taxon>
        <taxon>Mamiellophyceae</taxon>
        <taxon>Mamiellales</taxon>
        <taxon>Mamiellaceae</taxon>
        <taxon>Micromonas</taxon>
    </lineage>
</organism>
<dbReference type="AlphaFoldDB" id="C1DYL6"/>
<feature type="region of interest" description="Disordered" evidence="5">
    <location>
        <begin position="309"/>
        <end position="332"/>
    </location>
</feature>
<evidence type="ECO:0000256" key="2">
    <source>
        <dbReference type="ARBA" id="ARBA00022737"/>
    </source>
</evidence>
<feature type="domain" description="CBS" evidence="6">
    <location>
        <begin position="536"/>
        <end position="590"/>
    </location>
</feature>
<dbReference type="CAZy" id="CBM48">
    <property type="family name" value="Carbohydrate-Binding Module Family 48"/>
</dbReference>
<dbReference type="SUPFAM" id="SSF54631">
    <property type="entry name" value="CBS-domain pair"/>
    <property type="match status" value="2"/>
</dbReference>
<dbReference type="PANTHER" id="PTHR13780:SF35">
    <property type="entry name" value="LD22662P"/>
    <property type="match status" value="1"/>
</dbReference>
<dbReference type="FunFam" id="2.60.40.10:FF:001860">
    <property type="entry name" value="Sucrose nonfermenting 4-like protein"/>
    <property type="match status" value="1"/>
</dbReference>
<evidence type="ECO:0000256" key="1">
    <source>
        <dbReference type="ARBA" id="ARBA00006750"/>
    </source>
</evidence>
<name>C1DYL6_MICCC</name>
<evidence type="ECO:0000256" key="5">
    <source>
        <dbReference type="SAM" id="MobiDB-lite"/>
    </source>
</evidence>
<gene>
    <name evidence="7" type="ORF">MICPUN_55897</name>
</gene>
<dbReference type="CDD" id="cd02859">
    <property type="entry name" value="E_set_AMPKbeta_like_N"/>
    <property type="match status" value="1"/>
</dbReference>
<dbReference type="InParanoid" id="C1DYL6"/>